<dbReference type="SUPFAM" id="SSF46689">
    <property type="entry name" value="Homeodomain-like"/>
    <property type="match status" value="1"/>
</dbReference>
<evidence type="ECO:0000313" key="10">
    <source>
        <dbReference type="EMBL" id="OCT12206.1"/>
    </source>
</evidence>
<dbReference type="SMART" id="SM00304">
    <property type="entry name" value="HAMP"/>
    <property type="match status" value="1"/>
</dbReference>
<gene>
    <name evidence="10" type="ORF">A8709_30655</name>
</gene>
<organism evidence="10 11">
    <name type="scientific">Paenibacillus pectinilyticus</name>
    <dbReference type="NCBI Taxonomy" id="512399"/>
    <lineage>
        <taxon>Bacteria</taxon>
        <taxon>Bacillati</taxon>
        <taxon>Bacillota</taxon>
        <taxon>Bacilli</taxon>
        <taxon>Bacillales</taxon>
        <taxon>Paenibacillaceae</taxon>
        <taxon>Paenibacillus</taxon>
    </lineage>
</organism>
<comment type="subcellular location">
    <subcellularLocation>
        <location evidence="1">Cell membrane</location>
    </subcellularLocation>
</comment>
<dbReference type="Pfam" id="PF12833">
    <property type="entry name" value="HTH_18"/>
    <property type="match status" value="1"/>
</dbReference>
<dbReference type="GO" id="GO:0007165">
    <property type="term" value="P:signal transduction"/>
    <property type="evidence" value="ECO:0007669"/>
    <property type="project" value="InterPro"/>
</dbReference>
<dbReference type="Gene3D" id="6.10.340.10">
    <property type="match status" value="1"/>
</dbReference>
<dbReference type="InterPro" id="IPR041522">
    <property type="entry name" value="CdaR_GGDEF"/>
</dbReference>
<evidence type="ECO:0000259" key="9">
    <source>
        <dbReference type="PROSITE" id="PS50885"/>
    </source>
</evidence>
<keyword evidence="11" id="KW-1185">Reference proteome</keyword>
<dbReference type="PROSITE" id="PS00041">
    <property type="entry name" value="HTH_ARAC_FAMILY_1"/>
    <property type="match status" value="1"/>
</dbReference>
<keyword evidence="4" id="KW-0238">DNA-binding</keyword>
<dbReference type="PROSITE" id="PS01124">
    <property type="entry name" value="HTH_ARAC_FAMILY_2"/>
    <property type="match status" value="1"/>
</dbReference>
<dbReference type="Gene3D" id="1.10.10.60">
    <property type="entry name" value="Homeodomain-like"/>
    <property type="match status" value="2"/>
</dbReference>
<name>A0A1C0ZVS0_9BACL</name>
<dbReference type="STRING" id="512399.A8709_30655"/>
<evidence type="ECO:0000256" key="2">
    <source>
        <dbReference type="ARBA" id="ARBA00022475"/>
    </source>
</evidence>
<dbReference type="AlphaFoldDB" id="A0A1C0ZVS0"/>
<feature type="domain" description="HTH araC/xylS-type" evidence="8">
    <location>
        <begin position="642"/>
        <end position="741"/>
    </location>
</feature>
<keyword evidence="7" id="KW-1133">Transmembrane helix</keyword>
<dbReference type="GO" id="GO:0003700">
    <property type="term" value="F:DNA-binding transcription factor activity"/>
    <property type="evidence" value="ECO:0007669"/>
    <property type="project" value="InterPro"/>
</dbReference>
<evidence type="ECO:0000256" key="3">
    <source>
        <dbReference type="ARBA" id="ARBA00023015"/>
    </source>
</evidence>
<dbReference type="RefSeq" id="WP_065856281.1">
    <property type="nucleotide sequence ID" value="NZ_LYPC01000027.1"/>
</dbReference>
<protein>
    <recommendedName>
        <fullName evidence="12">HTH araC/xylS-type domain-containing protein</fullName>
    </recommendedName>
</protein>
<dbReference type="PANTHER" id="PTHR43280">
    <property type="entry name" value="ARAC-FAMILY TRANSCRIPTIONAL REGULATOR"/>
    <property type="match status" value="1"/>
</dbReference>
<sequence length="747" mass="86030">MGRSSTGFRIFHDLKLVKKLWLSFSLVTLIALSIFALLSSTYIKRFMTDREGNAMLQKIEYFTGSMDSYFQSIEKSSQLLVYNDNIQDPLSGNAESLNGLPRIQAYNYIYDQLRQLSDRFYGIEAIYLVDKYKNVYDSGVGMNFTPSYLVSDEFINQGWYDKMANNKSSNSLWSFIRWRDKQTSIVMFKTIYDKNNLQILGYLIISISPTILDNYLASSNLDEGTNSIVDSNGFIFSAGGRESIPPIDISQLTGTKGHYTQEPDNYVVAYSKHVLTNWTFVHTIPQSLLLKDLKNINNLWVAFLGGSLALMVIVSVFISRSISMPLRKMIRMLRNVEQGNLTLKFQPLYKDELGDLGRAFNHMIDKVREGEPLMREKLVRSMLEGSMTEPEAQRFEERLGFHLNSASFRVVLLHLHDRYEKEDLDRLESIIHELEDGQEMISISLSDEQYCLIFNGAYEKALDKIKLLIAVLKERLDVQIYAFVGNEYEHFNLIKTSFEEAKTLLNYLVGEQMDEQTSIYFVGDSWKSQYPEAFENKLLYYMEERDIDNCAAVMEELIVYARASHLVPHVLYALMAALYNHLYKLLIKSGQSAVLNKNWFGDVQEKLLSQPLEKNGRQFIALLREHLGMNEQQEKKQSRNIIKSLQIIHEQYSDVGLGIDSVVEQIGLNANYFSQLFKKEVGVGFTDYVGQVRMEHAKRMLMEPGNKIKTVAIQVGFTDPHYFSIWFKENTGLSPSQYRKQLLGQIG</sequence>
<dbReference type="Pfam" id="PF17853">
    <property type="entry name" value="GGDEF_2"/>
    <property type="match status" value="1"/>
</dbReference>
<dbReference type="InterPro" id="IPR003660">
    <property type="entry name" value="HAMP_dom"/>
</dbReference>
<evidence type="ECO:0008006" key="12">
    <source>
        <dbReference type="Google" id="ProtNLM"/>
    </source>
</evidence>
<accession>A0A1C0ZVS0</accession>
<comment type="caution">
    <text evidence="10">The sequence shown here is derived from an EMBL/GenBank/DDBJ whole genome shotgun (WGS) entry which is preliminary data.</text>
</comment>
<reference evidence="11" key="1">
    <citation type="submission" date="2016-05" db="EMBL/GenBank/DDBJ databases">
        <title>Paenibacillus oryzae. sp. nov., isolated from the rice root.</title>
        <authorList>
            <person name="Zhang J."/>
            <person name="Zhang X."/>
        </authorList>
    </citation>
    <scope>NUCLEOTIDE SEQUENCE [LARGE SCALE GENOMIC DNA]</scope>
    <source>
        <strain evidence="11">KCTC13222</strain>
    </source>
</reference>
<evidence type="ECO:0000313" key="11">
    <source>
        <dbReference type="Proteomes" id="UP000093309"/>
    </source>
</evidence>
<evidence type="ECO:0000256" key="4">
    <source>
        <dbReference type="ARBA" id="ARBA00023125"/>
    </source>
</evidence>
<feature type="domain" description="HAMP" evidence="9">
    <location>
        <begin position="320"/>
        <end position="372"/>
    </location>
</feature>
<evidence type="ECO:0000256" key="1">
    <source>
        <dbReference type="ARBA" id="ARBA00004236"/>
    </source>
</evidence>
<dbReference type="InterPro" id="IPR009057">
    <property type="entry name" value="Homeodomain-like_sf"/>
</dbReference>
<dbReference type="Pfam" id="PF00672">
    <property type="entry name" value="HAMP"/>
    <property type="match status" value="1"/>
</dbReference>
<dbReference type="InterPro" id="IPR018062">
    <property type="entry name" value="HTH_AraC-typ_CS"/>
</dbReference>
<feature type="transmembrane region" description="Helical" evidence="7">
    <location>
        <begin position="299"/>
        <end position="322"/>
    </location>
</feature>
<evidence type="ECO:0000256" key="5">
    <source>
        <dbReference type="ARBA" id="ARBA00023136"/>
    </source>
</evidence>
<evidence type="ECO:0000256" key="6">
    <source>
        <dbReference type="ARBA" id="ARBA00023163"/>
    </source>
</evidence>
<dbReference type="CDD" id="cd06225">
    <property type="entry name" value="HAMP"/>
    <property type="match status" value="1"/>
</dbReference>
<feature type="transmembrane region" description="Helical" evidence="7">
    <location>
        <begin position="20"/>
        <end position="43"/>
    </location>
</feature>
<dbReference type="SMART" id="SM00342">
    <property type="entry name" value="HTH_ARAC"/>
    <property type="match status" value="1"/>
</dbReference>
<dbReference type="PROSITE" id="PS50885">
    <property type="entry name" value="HAMP"/>
    <property type="match status" value="1"/>
</dbReference>
<proteinExistence type="predicted"/>
<dbReference type="EMBL" id="LYPC01000027">
    <property type="protein sequence ID" value="OCT12206.1"/>
    <property type="molecule type" value="Genomic_DNA"/>
</dbReference>
<dbReference type="GO" id="GO:0043565">
    <property type="term" value="F:sequence-specific DNA binding"/>
    <property type="evidence" value="ECO:0007669"/>
    <property type="project" value="InterPro"/>
</dbReference>
<dbReference type="PANTHER" id="PTHR43280:SF10">
    <property type="entry name" value="REGULATORY PROTEIN POCR"/>
    <property type="match status" value="1"/>
</dbReference>
<dbReference type="Proteomes" id="UP000093309">
    <property type="component" value="Unassembled WGS sequence"/>
</dbReference>
<keyword evidence="6" id="KW-0804">Transcription</keyword>
<dbReference type="SUPFAM" id="SSF158472">
    <property type="entry name" value="HAMP domain-like"/>
    <property type="match status" value="1"/>
</dbReference>
<evidence type="ECO:0000259" key="8">
    <source>
        <dbReference type="PROSITE" id="PS01124"/>
    </source>
</evidence>
<dbReference type="InterPro" id="IPR018060">
    <property type="entry name" value="HTH_AraC"/>
</dbReference>
<keyword evidence="7" id="KW-0812">Transmembrane</keyword>
<evidence type="ECO:0000256" key="7">
    <source>
        <dbReference type="SAM" id="Phobius"/>
    </source>
</evidence>
<dbReference type="GO" id="GO:0005886">
    <property type="term" value="C:plasma membrane"/>
    <property type="evidence" value="ECO:0007669"/>
    <property type="project" value="UniProtKB-SubCell"/>
</dbReference>
<keyword evidence="3" id="KW-0805">Transcription regulation</keyword>
<keyword evidence="2" id="KW-1003">Cell membrane</keyword>
<keyword evidence="5 7" id="KW-0472">Membrane</keyword>